<reference evidence="1" key="1">
    <citation type="submission" date="2020-10" db="EMBL/GenBank/DDBJ databases">
        <authorList>
            <person name="Gilroy R."/>
        </authorList>
    </citation>
    <scope>NUCLEOTIDE SEQUENCE</scope>
    <source>
        <strain evidence="1">ChiHjej9B8-7071</strain>
    </source>
</reference>
<comment type="caution">
    <text evidence="1">The sequence shown here is derived from an EMBL/GenBank/DDBJ whole genome shotgun (WGS) entry which is preliminary data.</text>
</comment>
<evidence type="ECO:0000313" key="2">
    <source>
        <dbReference type="Proteomes" id="UP000824258"/>
    </source>
</evidence>
<reference evidence="1" key="2">
    <citation type="journal article" date="2021" name="PeerJ">
        <title>Extensive microbial diversity within the chicken gut microbiome revealed by metagenomics and culture.</title>
        <authorList>
            <person name="Gilroy R."/>
            <person name="Ravi A."/>
            <person name="Getino M."/>
            <person name="Pursley I."/>
            <person name="Horton D.L."/>
            <person name="Alikhan N.F."/>
            <person name="Baker D."/>
            <person name="Gharbi K."/>
            <person name="Hall N."/>
            <person name="Watson M."/>
            <person name="Adriaenssens E.M."/>
            <person name="Foster-Nyarko E."/>
            <person name="Jarju S."/>
            <person name="Secka A."/>
            <person name="Antonio M."/>
            <person name="Oren A."/>
            <person name="Chaudhuri R.R."/>
            <person name="La Ragione R."/>
            <person name="Hildebrand F."/>
            <person name="Pallen M.J."/>
        </authorList>
    </citation>
    <scope>NUCLEOTIDE SEQUENCE</scope>
    <source>
        <strain evidence="1">ChiHjej9B8-7071</strain>
    </source>
</reference>
<name>A0A9D1A7D5_9FIRM</name>
<dbReference type="AlphaFoldDB" id="A0A9D1A7D5"/>
<dbReference type="EMBL" id="DVGD01000081">
    <property type="protein sequence ID" value="HIR09336.1"/>
    <property type="molecule type" value="Genomic_DNA"/>
</dbReference>
<organism evidence="1 2">
    <name type="scientific">Candidatus Avoscillospira stercoripullorum</name>
    <dbReference type="NCBI Taxonomy" id="2840709"/>
    <lineage>
        <taxon>Bacteria</taxon>
        <taxon>Bacillati</taxon>
        <taxon>Bacillota</taxon>
        <taxon>Clostridia</taxon>
        <taxon>Eubacteriales</taxon>
        <taxon>Oscillospiraceae</taxon>
        <taxon>Oscillospiraceae incertae sedis</taxon>
        <taxon>Candidatus Avoscillospira</taxon>
    </lineage>
</organism>
<proteinExistence type="predicted"/>
<accession>A0A9D1A7D5</accession>
<gene>
    <name evidence="1" type="ORF">IAA70_02910</name>
</gene>
<dbReference type="Proteomes" id="UP000824258">
    <property type="component" value="Unassembled WGS sequence"/>
</dbReference>
<protein>
    <submittedName>
        <fullName evidence="1">Uncharacterized protein</fullName>
    </submittedName>
</protein>
<sequence>MADSILYFPQKELENLNLEEMSLEDLVALQEKLMDRMSALAEIEPEDMNSEAFEQWSEEYEKLEDLADDVADLLN</sequence>
<evidence type="ECO:0000313" key="1">
    <source>
        <dbReference type="EMBL" id="HIR09336.1"/>
    </source>
</evidence>